<keyword evidence="2" id="KW-1185">Reference proteome</keyword>
<gene>
    <name evidence="1" type="ORF">P618_200940</name>
</gene>
<accession>W6TE24</accession>
<name>W6TE24_HOLOB</name>
<dbReference type="Proteomes" id="UP000019112">
    <property type="component" value="Unassembled WGS sequence"/>
</dbReference>
<organism evidence="1 2">
    <name type="scientific">Holospora obtusa F1</name>
    <dbReference type="NCBI Taxonomy" id="1399147"/>
    <lineage>
        <taxon>Bacteria</taxon>
        <taxon>Pseudomonadati</taxon>
        <taxon>Pseudomonadota</taxon>
        <taxon>Alphaproteobacteria</taxon>
        <taxon>Holosporales</taxon>
        <taxon>Holosporaceae</taxon>
        <taxon>Holospora</taxon>
    </lineage>
</organism>
<proteinExistence type="predicted"/>
<evidence type="ECO:0000313" key="1">
    <source>
        <dbReference type="EMBL" id="ETZ06869.1"/>
    </source>
</evidence>
<dbReference type="EMBL" id="AWTR02000079">
    <property type="protein sequence ID" value="ETZ06869.1"/>
    <property type="molecule type" value="Genomic_DNA"/>
</dbReference>
<evidence type="ECO:0000313" key="2">
    <source>
        <dbReference type="Proteomes" id="UP000019112"/>
    </source>
</evidence>
<dbReference type="AlphaFoldDB" id="W6TE24"/>
<comment type="caution">
    <text evidence="1">The sequence shown here is derived from an EMBL/GenBank/DDBJ whole genome shotgun (WGS) entry which is preliminary data.</text>
</comment>
<sequence>MLHTKMKILFKGKSKLFFIVFIMHSFYAYAGRYQQTEQTAQTVQTVQNFTSKRLVLDAKPEEHREFELLKQRITIRIKDIISNAITLLPSQAHTLKLKESEIYKNIPIILENIRKKFGLSGLIAYEHSVAQFWCSFETNTPNGYGGIEPKTITHVIQAFSKNAGLDVSLELSIDTEAHSTFLDKELEILFSSFEDEHSKGVKNIIKEEIQQEKSLSEYDISKILRDSFSSTFLANPKSTIIKENFQDLTWIAKTWTWTESFYRCIYKNIQKRREHKINHFVVVQASRDRSEISAIEERYKEERDFTIDASSAYKQFLLSTITDKLLDLQRIYGDSSLVVFNCIEQESLWLQKIPSDINSSFDLEDKFEFWLERTKMVMTERMKNDLHSPYQFGWDLSCLFAHRVLEKFQYSENEEYLGSLMYNINQLKQVGFSEEQLTRILKSSFEKRNSRIL</sequence>
<reference evidence="1 2" key="1">
    <citation type="journal article" date="2014" name="FEMS Microbiol. Lett.">
        <title>Draft genome sequences of three Holospora species (Holospora obtusa, Holospora undulata, and Holospora elegans), endonuclear symbiotic bacteria of the ciliate Paramecium caudatum.</title>
        <authorList>
            <person name="Dohra H."/>
            <person name="Tanaka K."/>
            <person name="Suzuki T."/>
            <person name="Fujishima M."/>
            <person name="Suzuki H."/>
        </authorList>
    </citation>
    <scope>NUCLEOTIDE SEQUENCE [LARGE SCALE GENOMIC DNA]</scope>
    <source>
        <strain evidence="1 2">F1</strain>
    </source>
</reference>
<protein>
    <submittedName>
        <fullName evidence="1">Uncharacterized protein</fullName>
    </submittedName>
</protein>